<dbReference type="OrthoDB" id="9811073at2"/>
<evidence type="ECO:0000313" key="11">
    <source>
        <dbReference type="Proteomes" id="UP000434044"/>
    </source>
</evidence>
<dbReference type="RefSeq" id="WP_155450429.1">
    <property type="nucleotide sequence ID" value="NZ_WNKT01000026.1"/>
</dbReference>
<reference evidence="10 11" key="1">
    <citation type="submission" date="2019-11" db="EMBL/GenBank/DDBJ databases">
        <title>Whole-genome sequence of the anaerobic purple sulfur bacterium Allochromatium palmeri DSM 15591.</title>
        <authorList>
            <person name="Kyndt J.A."/>
            <person name="Meyer T.E."/>
        </authorList>
    </citation>
    <scope>NUCLEOTIDE SEQUENCE [LARGE SCALE GENOMIC DNA]</scope>
    <source>
        <strain evidence="10 11">DSM 15591</strain>
    </source>
</reference>
<name>A0A6N8ECA9_9GAMM</name>
<dbReference type="InterPro" id="IPR027417">
    <property type="entry name" value="P-loop_NTPase"/>
</dbReference>
<keyword evidence="11" id="KW-1185">Reference proteome</keyword>
<dbReference type="Gene3D" id="1.20.272.10">
    <property type="match status" value="1"/>
</dbReference>
<dbReference type="Pfam" id="PF13177">
    <property type="entry name" value="DNA_pol3_delta2"/>
    <property type="match status" value="1"/>
</dbReference>
<evidence type="ECO:0000256" key="2">
    <source>
        <dbReference type="ARBA" id="ARBA00014363"/>
    </source>
</evidence>
<evidence type="ECO:0000256" key="1">
    <source>
        <dbReference type="ARBA" id="ARBA00012417"/>
    </source>
</evidence>
<evidence type="ECO:0000313" key="10">
    <source>
        <dbReference type="EMBL" id="MTW21852.1"/>
    </source>
</evidence>
<proteinExistence type="predicted"/>
<evidence type="ECO:0000256" key="4">
    <source>
        <dbReference type="ARBA" id="ARBA00022695"/>
    </source>
</evidence>
<feature type="region of interest" description="Disordered" evidence="8">
    <location>
        <begin position="1"/>
        <end position="21"/>
    </location>
</feature>
<feature type="domain" description="DNA polymerase III delta subunit C-terminal" evidence="9">
    <location>
        <begin position="232"/>
        <end position="344"/>
    </location>
</feature>
<dbReference type="GO" id="GO:0003677">
    <property type="term" value="F:DNA binding"/>
    <property type="evidence" value="ECO:0007669"/>
    <property type="project" value="InterPro"/>
</dbReference>
<accession>A0A6N8ECA9</accession>
<dbReference type="InterPro" id="IPR015199">
    <property type="entry name" value="DNA_pol_III_delta_C"/>
</dbReference>
<evidence type="ECO:0000256" key="7">
    <source>
        <dbReference type="ARBA" id="ARBA00049244"/>
    </source>
</evidence>
<dbReference type="PANTHER" id="PTHR11669:SF8">
    <property type="entry name" value="DNA POLYMERASE III SUBUNIT DELTA"/>
    <property type="match status" value="1"/>
</dbReference>
<dbReference type="SUPFAM" id="SSF52540">
    <property type="entry name" value="P-loop containing nucleoside triphosphate hydrolases"/>
    <property type="match status" value="1"/>
</dbReference>
<gene>
    <name evidence="10" type="primary">holB</name>
    <name evidence="10" type="ORF">GJ668_12205</name>
</gene>
<dbReference type="GO" id="GO:0008408">
    <property type="term" value="F:3'-5' exonuclease activity"/>
    <property type="evidence" value="ECO:0007669"/>
    <property type="project" value="InterPro"/>
</dbReference>
<keyword evidence="4 10" id="KW-0548">Nucleotidyltransferase</keyword>
<comment type="caution">
    <text evidence="10">The sequence shown here is derived from an EMBL/GenBank/DDBJ whole genome shotgun (WGS) entry which is preliminary data.</text>
</comment>
<comment type="catalytic activity">
    <reaction evidence="7">
        <text>DNA(n) + a 2'-deoxyribonucleoside 5'-triphosphate = DNA(n+1) + diphosphate</text>
        <dbReference type="Rhea" id="RHEA:22508"/>
        <dbReference type="Rhea" id="RHEA-COMP:17339"/>
        <dbReference type="Rhea" id="RHEA-COMP:17340"/>
        <dbReference type="ChEBI" id="CHEBI:33019"/>
        <dbReference type="ChEBI" id="CHEBI:61560"/>
        <dbReference type="ChEBI" id="CHEBI:173112"/>
        <dbReference type="EC" id="2.7.7.7"/>
    </reaction>
</comment>
<dbReference type="InterPro" id="IPR004622">
    <property type="entry name" value="DNA_pol_HolB"/>
</dbReference>
<feature type="compositionally biased region" description="Polar residues" evidence="8">
    <location>
        <begin position="1"/>
        <end position="16"/>
    </location>
</feature>
<dbReference type="Proteomes" id="UP000434044">
    <property type="component" value="Unassembled WGS sequence"/>
</dbReference>
<dbReference type="InterPro" id="IPR050238">
    <property type="entry name" value="DNA_Rep/Repair_Clamp_Loader"/>
</dbReference>
<evidence type="ECO:0000256" key="6">
    <source>
        <dbReference type="ARBA" id="ARBA00022932"/>
    </source>
</evidence>
<keyword evidence="3 10" id="KW-0808">Transferase</keyword>
<keyword evidence="5" id="KW-0235">DNA replication</keyword>
<dbReference type="EC" id="2.7.7.7" evidence="1"/>
<dbReference type="GO" id="GO:0006261">
    <property type="term" value="P:DNA-templated DNA replication"/>
    <property type="evidence" value="ECO:0007669"/>
    <property type="project" value="TreeGrafter"/>
</dbReference>
<evidence type="ECO:0000256" key="8">
    <source>
        <dbReference type="SAM" id="MobiDB-lite"/>
    </source>
</evidence>
<dbReference type="GO" id="GO:0009360">
    <property type="term" value="C:DNA polymerase III complex"/>
    <property type="evidence" value="ECO:0007669"/>
    <property type="project" value="InterPro"/>
</dbReference>
<protein>
    <recommendedName>
        <fullName evidence="2">DNA polymerase III subunit delta'</fullName>
        <ecNumber evidence="1">2.7.7.7</ecNumber>
    </recommendedName>
</protein>
<dbReference type="Gene3D" id="3.40.50.300">
    <property type="entry name" value="P-loop containing nucleotide triphosphate hydrolases"/>
    <property type="match status" value="1"/>
</dbReference>
<keyword evidence="6" id="KW-0239">DNA-directed DNA polymerase</keyword>
<dbReference type="AlphaFoldDB" id="A0A6N8ECA9"/>
<dbReference type="Pfam" id="PF09115">
    <property type="entry name" value="DNApol3-delta_C"/>
    <property type="match status" value="1"/>
</dbReference>
<dbReference type="GO" id="GO:0003887">
    <property type="term" value="F:DNA-directed DNA polymerase activity"/>
    <property type="evidence" value="ECO:0007669"/>
    <property type="project" value="UniProtKB-KW"/>
</dbReference>
<dbReference type="EMBL" id="WNKT01000026">
    <property type="protein sequence ID" value="MTW21852.1"/>
    <property type="molecule type" value="Genomic_DNA"/>
</dbReference>
<dbReference type="NCBIfam" id="TIGR00678">
    <property type="entry name" value="holB"/>
    <property type="match status" value="1"/>
</dbReference>
<evidence type="ECO:0000256" key="3">
    <source>
        <dbReference type="ARBA" id="ARBA00022679"/>
    </source>
</evidence>
<evidence type="ECO:0000256" key="5">
    <source>
        <dbReference type="ARBA" id="ARBA00022705"/>
    </source>
</evidence>
<evidence type="ECO:0000259" key="9">
    <source>
        <dbReference type="Pfam" id="PF09115"/>
    </source>
</evidence>
<dbReference type="PANTHER" id="PTHR11669">
    <property type="entry name" value="REPLICATION FACTOR C / DNA POLYMERASE III GAMMA-TAU SUBUNIT"/>
    <property type="match status" value="1"/>
</dbReference>
<sequence>MSPTRAESASSKSATPSPRPFEIPLPWTESIWSRLQASRAADRLAHGLLISGPNGVGKRALARALAQSLLCQTPNAQGLACGHCADCHLLAAGSHPDLIEVGPDPESKSGEIPIDAVRLFAGRESLTPSRAPWKVALIDPADRLNQAAANALLKTLEEPTGHSILCLIGERIGRLPATIRSRCLLIPVPIPNEAQALSWLESCEPREDWPLRLRLAHGAPLRALTESADDTWLEQRGQCLHGFMEIARGRGDPITVAGRWNEIGAGRILDWLAGFMGDLLRLSVCAAPPRLDHPDRRDELAALAQRLDPAVGHRFLKHLLEARALSESNLNQHLLLESLAIDWSRIGQSARTGTGGSSR</sequence>
<organism evidence="10 11">
    <name type="scientific">Allochromatium palmeri</name>
    <dbReference type="NCBI Taxonomy" id="231048"/>
    <lineage>
        <taxon>Bacteria</taxon>
        <taxon>Pseudomonadati</taxon>
        <taxon>Pseudomonadota</taxon>
        <taxon>Gammaproteobacteria</taxon>
        <taxon>Chromatiales</taxon>
        <taxon>Chromatiaceae</taxon>
        <taxon>Allochromatium</taxon>
    </lineage>
</organism>